<evidence type="ECO:0000313" key="1">
    <source>
        <dbReference type="EMBL" id="TKJ91270.1"/>
    </source>
</evidence>
<evidence type="ECO:0000313" key="2">
    <source>
        <dbReference type="Proteomes" id="UP000306393"/>
    </source>
</evidence>
<comment type="caution">
    <text evidence="1">The sequence shown here is derived from an EMBL/GenBank/DDBJ whole genome shotgun (WGS) entry which is preliminary data.</text>
</comment>
<accession>A0A4U3FD45</accession>
<sequence>MLRQWKSFPTSRYRAKPQFFEVMANTITVEKLAGKRQTLRHVRKGIIKALPPSPCHRRLHCNSALLKAEYTVVMKYTL</sequence>
<proteinExistence type="predicted"/>
<gene>
    <name evidence="1" type="ORF">EpCFBP13511_08835</name>
</gene>
<reference evidence="1 2" key="1">
    <citation type="journal article" date="2019" name="Sci. Rep.">
        <title>Differences in resource use lead to coexistence of seed-transmitted microbial populations.</title>
        <authorList>
            <person name="Torres-Cortes G."/>
            <person name="Garcia B.J."/>
            <person name="Compant S."/>
            <person name="Rezki S."/>
            <person name="Jones P."/>
            <person name="Preveaux A."/>
            <person name="Briand M."/>
            <person name="Roulet A."/>
            <person name="Bouchez O."/>
            <person name="Jacobson D."/>
            <person name="Barret M."/>
        </authorList>
    </citation>
    <scope>NUCLEOTIDE SEQUENCE [LARGE SCALE GENOMIC DNA]</scope>
    <source>
        <strain evidence="1 2">CFBP13511</strain>
    </source>
</reference>
<dbReference type="EMBL" id="QGAC01000007">
    <property type="protein sequence ID" value="TKJ91270.1"/>
    <property type="molecule type" value="Genomic_DNA"/>
</dbReference>
<dbReference type="Proteomes" id="UP000306393">
    <property type="component" value="Unassembled WGS sequence"/>
</dbReference>
<name>A0A4U3FD45_9GAMM</name>
<protein>
    <submittedName>
        <fullName evidence="1">Uncharacterized protein</fullName>
    </submittedName>
</protein>
<dbReference type="AlphaFoldDB" id="A0A4U3FD45"/>
<organism evidence="1 2">
    <name type="scientific">Erwinia persicina</name>
    <dbReference type="NCBI Taxonomy" id="55211"/>
    <lineage>
        <taxon>Bacteria</taxon>
        <taxon>Pseudomonadati</taxon>
        <taxon>Pseudomonadota</taxon>
        <taxon>Gammaproteobacteria</taxon>
        <taxon>Enterobacterales</taxon>
        <taxon>Erwiniaceae</taxon>
        <taxon>Erwinia</taxon>
    </lineage>
</organism>